<dbReference type="AlphaFoldDB" id="A0A397S6S7"/>
<comment type="caution">
    <text evidence="1">The sequence shown here is derived from an EMBL/GenBank/DDBJ whole genome shotgun (WGS) entry which is preliminary data.</text>
</comment>
<evidence type="ECO:0000313" key="1">
    <source>
        <dbReference type="EMBL" id="RIA79697.1"/>
    </source>
</evidence>
<gene>
    <name evidence="1" type="ORF">C1645_882554</name>
</gene>
<reference evidence="1 2" key="1">
    <citation type="submission" date="2018-06" db="EMBL/GenBank/DDBJ databases">
        <title>Comparative genomics reveals the genomic features of Rhizophagus irregularis, R. cerebriforme, R. diaphanum and Gigaspora rosea, and their symbiotic lifestyle signature.</title>
        <authorList>
            <person name="Morin E."/>
            <person name="San Clemente H."/>
            <person name="Chen E.C.H."/>
            <person name="De La Providencia I."/>
            <person name="Hainaut M."/>
            <person name="Kuo A."/>
            <person name="Kohler A."/>
            <person name="Murat C."/>
            <person name="Tang N."/>
            <person name="Roy S."/>
            <person name="Loubradou J."/>
            <person name="Henrissat B."/>
            <person name="Grigoriev I.V."/>
            <person name="Corradi N."/>
            <person name="Roux C."/>
            <person name="Martin F.M."/>
        </authorList>
    </citation>
    <scope>NUCLEOTIDE SEQUENCE [LARGE SCALE GENOMIC DNA]</scope>
    <source>
        <strain evidence="1 2">DAOM 227022</strain>
    </source>
</reference>
<sequence length="143" mass="16365">MRIEEIIIDGFKSYPIEIHKEENVRVDMVACVKDVKVFLNNEELKLKNFKEYMRLYLSERDDMNHDETLDLSAVEWELLDLSDAEWDAFDLSAAARVAFDLAEGAFDLSAAEWDAFDLSVAEKEGAFDLSAAEWDAFDLSVAE</sequence>
<accession>A0A397S6S7</accession>
<dbReference type="OrthoDB" id="276498at2759"/>
<dbReference type="EMBL" id="QKYT01001182">
    <property type="protein sequence ID" value="RIA79697.1"/>
    <property type="molecule type" value="Genomic_DNA"/>
</dbReference>
<protein>
    <submittedName>
        <fullName evidence="1">Uncharacterized protein</fullName>
    </submittedName>
</protein>
<evidence type="ECO:0000313" key="2">
    <source>
        <dbReference type="Proteomes" id="UP000265703"/>
    </source>
</evidence>
<keyword evidence="2" id="KW-1185">Reference proteome</keyword>
<dbReference type="Proteomes" id="UP000265703">
    <property type="component" value="Unassembled WGS sequence"/>
</dbReference>
<organism evidence="1 2">
    <name type="scientific">Glomus cerebriforme</name>
    <dbReference type="NCBI Taxonomy" id="658196"/>
    <lineage>
        <taxon>Eukaryota</taxon>
        <taxon>Fungi</taxon>
        <taxon>Fungi incertae sedis</taxon>
        <taxon>Mucoromycota</taxon>
        <taxon>Glomeromycotina</taxon>
        <taxon>Glomeromycetes</taxon>
        <taxon>Glomerales</taxon>
        <taxon>Glomeraceae</taxon>
        <taxon>Glomus</taxon>
    </lineage>
</organism>
<proteinExistence type="predicted"/>
<name>A0A397S6S7_9GLOM</name>